<dbReference type="AlphaFoldDB" id="A0A1M5NV52"/>
<evidence type="ECO:0000256" key="11">
    <source>
        <dbReference type="ARBA" id="ARBA00029774"/>
    </source>
</evidence>
<evidence type="ECO:0000256" key="1">
    <source>
        <dbReference type="ARBA" id="ARBA00004496"/>
    </source>
</evidence>
<evidence type="ECO:0000256" key="5">
    <source>
        <dbReference type="ARBA" id="ARBA00022490"/>
    </source>
</evidence>
<dbReference type="PROSITE" id="PS51163">
    <property type="entry name" value="YRDC"/>
    <property type="match status" value="1"/>
</dbReference>
<dbReference type="Gene3D" id="3.40.50.11030">
    <property type="entry name" value="Threonylcarbamoyl-AMP synthase, C-terminal domain"/>
    <property type="match status" value="1"/>
</dbReference>
<dbReference type="InterPro" id="IPR006070">
    <property type="entry name" value="Sua5-like_dom"/>
</dbReference>
<dbReference type="SUPFAM" id="SSF55821">
    <property type="entry name" value="YrdC/RibB"/>
    <property type="match status" value="1"/>
</dbReference>
<dbReference type="OrthoDB" id="9814580at2"/>
<dbReference type="EC" id="2.7.7.87" evidence="3 13"/>
<feature type="binding site" evidence="14">
    <location>
        <position position="123"/>
    </location>
    <ligand>
        <name>L-threonine</name>
        <dbReference type="ChEBI" id="CHEBI:57926"/>
    </ligand>
</feature>
<dbReference type="PIRSF" id="PIRSF004930">
    <property type="entry name" value="Tln_factor_SUA5"/>
    <property type="match status" value="1"/>
</dbReference>
<comment type="subcellular location">
    <subcellularLocation>
        <location evidence="1 13">Cytoplasm</location>
    </subcellularLocation>
</comment>
<protein>
    <recommendedName>
        <fullName evidence="4 13">Threonylcarbamoyl-AMP synthase</fullName>
        <shortName evidence="13">TC-AMP synthase</shortName>
        <ecNumber evidence="3 13">2.7.7.87</ecNumber>
    </recommendedName>
    <alternativeName>
        <fullName evidence="11 13">L-threonylcarbamoyladenylate synthase</fullName>
    </alternativeName>
</protein>
<keyword evidence="8 13" id="KW-0548">Nucleotidyltransferase</keyword>
<evidence type="ECO:0000256" key="10">
    <source>
        <dbReference type="ARBA" id="ARBA00022840"/>
    </source>
</evidence>
<evidence type="ECO:0000313" key="16">
    <source>
        <dbReference type="EMBL" id="SHG93392.1"/>
    </source>
</evidence>
<evidence type="ECO:0000256" key="4">
    <source>
        <dbReference type="ARBA" id="ARBA00015492"/>
    </source>
</evidence>
<reference evidence="17" key="1">
    <citation type="submission" date="2016-11" db="EMBL/GenBank/DDBJ databases">
        <authorList>
            <person name="Varghese N."/>
            <person name="Submissions S."/>
        </authorList>
    </citation>
    <scope>NUCLEOTIDE SEQUENCE [LARGE SCALE GENOMIC DNA]</scope>
    <source>
        <strain evidence="17">DSM 11003</strain>
    </source>
</reference>
<feature type="binding site" evidence="14">
    <location>
        <position position="224"/>
    </location>
    <ligand>
        <name>ATP</name>
        <dbReference type="ChEBI" id="CHEBI:30616"/>
    </ligand>
</feature>
<evidence type="ECO:0000256" key="8">
    <source>
        <dbReference type="ARBA" id="ARBA00022695"/>
    </source>
</evidence>
<dbReference type="GO" id="GO:0061710">
    <property type="term" value="F:L-threonylcarbamoyladenylate synthase"/>
    <property type="evidence" value="ECO:0007669"/>
    <property type="project" value="UniProtKB-EC"/>
</dbReference>
<name>A0A1M5NV52_9FIRM</name>
<dbReference type="InterPro" id="IPR038385">
    <property type="entry name" value="Sua5/YwlC_C"/>
</dbReference>
<feature type="binding site" evidence="14">
    <location>
        <position position="152"/>
    </location>
    <ligand>
        <name>ATP</name>
        <dbReference type="ChEBI" id="CHEBI:30616"/>
    </ligand>
</feature>
<dbReference type="Proteomes" id="UP000242329">
    <property type="component" value="Unassembled WGS sequence"/>
</dbReference>
<dbReference type="GO" id="GO:0003725">
    <property type="term" value="F:double-stranded RNA binding"/>
    <property type="evidence" value="ECO:0007669"/>
    <property type="project" value="UniProtKB-UniRule"/>
</dbReference>
<dbReference type="GO" id="GO:0006450">
    <property type="term" value="P:regulation of translational fidelity"/>
    <property type="evidence" value="ECO:0007669"/>
    <property type="project" value="TreeGrafter"/>
</dbReference>
<dbReference type="Pfam" id="PF01300">
    <property type="entry name" value="Sua5_yciO_yrdC"/>
    <property type="match status" value="1"/>
</dbReference>
<keyword evidence="5 13" id="KW-0963">Cytoplasm</keyword>
<evidence type="ECO:0000256" key="13">
    <source>
        <dbReference type="PIRNR" id="PIRNR004930"/>
    </source>
</evidence>
<evidence type="ECO:0000256" key="9">
    <source>
        <dbReference type="ARBA" id="ARBA00022741"/>
    </source>
</evidence>
<dbReference type="InterPro" id="IPR050156">
    <property type="entry name" value="TC-AMP_synthase_SUA5"/>
</dbReference>
<gene>
    <name evidence="16" type="ORF">SAMN02745221_01309</name>
</gene>
<accession>A0A1M5NV52</accession>
<feature type="binding site" evidence="14">
    <location>
        <position position="196"/>
    </location>
    <ligand>
        <name>ATP</name>
        <dbReference type="ChEBI" id="CHEBI:30616"/>
    </ligand>
</feature>
<keyword evidence="17" id="KW-1185">Reference proteome</keyword>
<dbReference type="InterPro" id="IPR005145">
    <property type="entry name" value="Sua5_C"/>
</dbReference>
<evidence type="ECO:0000256" key="7">
    <source>
        <dbReference type="ARBA" id="ARBA00022694"/>
    </source>
</evidence>
<feature type="binding site" evidence="14">
    <location>
        <position position="69"/>
    </location>
    <ligand>
        <name>L-threonine</name>
        <dbReference type="ChEBI" id="CHEBI:57926"/>
    </ligand>
</feature>
<dbReference type="InterPro" id="IPR010923">
    <property type="entry name" value="T(6)A37_SUA5"/>
</dbReference>
<dbReference type="PANTHER" id="PTHR17490:SF16">
    <property type="entry name" value="THREONYLCARBAMOYL-AMP SYNTHASE"/>
    <property type="match status" value="1"/>
</dbReference>
<evidence type="ECO:0000313" key="17">
    <source>
        <dbReference type="Proteomes" id="UP000242329"/>
    </source>
</evidence>
<dbReference type="GO" id="GO:0000049">
    <property type="term" value="F:tRNA binding"/>
    <property type="evidence" value="ECO:0007669"/>
    <property type="project" value="TreeGrafter"/>
</dbReference>
<feature type="binding site" evidence="14">
    <location>
        <position position="60"/>
    </location>
    <ligand>
        <name>ATP</name>
        <dbReference type="ChEBI" id="CHEBI:30616"/>
    </ligand>
</feature>
<dbReference type="GO" id="GO:0005737">
    <property type="term" value="C:cytoplasm"/>
    <property type="evidence" value="ECO:0007669"/>
    <property type="project" value="UniProtKB-SubCell"/>
</dbReference>
<keyword evidence="10 13" id="KW-0067">ATP-binding</keyword>
<evidence type="ECO:0000256" key="12">
    <source>
        <dbReference type="ARBA" id="ARBA00048366"/>
    </source>
</evidence>
<feature type="binding site" evidence="14">
    <location>
        <position position="142"/>
    </location>
    <ligand>
        <name>L-threonine</name>
        <dbReference type="ChEBI" id="CHEBI:57926"/>
    </ligand>
</feature>
<feature type="binding site" evidence="14">
    <location>
        <position position="37"/>
    </location>
    <ligand>
        <name>L-threonine</name>
        <dbReference type="ChEBI" id="CHEBI:57926"/>
    </ligand>
</feature>
<sequence length="325" mass="35462">METIYYKIDACHPEPEIIFRAAEALKKGEIVVFPTETVYGVGAVYDNPEAVKKVFAAKKRPADSPLLVHVSSREQAFLVADQVPPLALKLMEAFWPGPLSLILPVKKGVPLEVTGGKDSVGLRMPDHPVARALIDAAGPLAATSANLSGRPSPVRAEHVRQDLDGRVALVLDAGETGVGIESTIIDMTGGKIKVLRLGGVALEDIARVAGYEIEGFLGDKKQHYALKTKVLLAQDEDDFKSLINREDIKLAPKGIVFYDEEEHEIEGIYEKYRLDLKKSSTAFFALLREAESKGIEFLIFYPLPSAAEGLNLSLIDRIYKAAGNK</sequence>
<dbReference type="STRING" id="1123382.SAMN02745221_01309"/>
<comment type="similarity">
    <text evidence="2 13">Belongs to the SUA5 family.</text>
</comment>
<dbReference type="GO" id="GO:0008033">
    <property type="term" value="P:tRNA processing"/>
    <property type="evidence" value="ECO:0007669"/>
    <property type="project" value="UniProtKB-KW"/>
</dbReference>
<dbReference type="RefSeq" id="WP_073091812.1">
    <property type="nucleotide sequence ID" value="NZ_FQWY01000018.1"/>
</dbReference>
<feature type="binding site" evidence="14">
    <location>
        <position position="144"/>
    </location>
    <ligand>
        <name>ATP</name>
        <dbReference type="ChEBI" id="CHEBI:30616"/>
    </ligand>
</feature>
<dbReference type="Pfam" id="PF03481">
    <property type="entry name" value="Sua5_C"/>
    <property type="match status" value="1"/>
</dbReference>
<keyword evidence="7 13" id="KW-0819">tRNA processing</keyword>
<evidence type="ECO:0000256" key="2">
    <source>
        <dbReference type="ARBA" id="ARBA00007663"/>
    </source>
</evidence>
<evidence type="ECO:0000256" key="3">
    <source>
        <dbReference type="ARBA" id="ARBA00012584"/>
    </source>
</evidence>
<keyword evidence="9 13" id="KW-0547">Nucleotide-binding</keyword>
<dbReference type="Gene3D" id="3.90.870.10">
    <property type="entry name" value="DHBP synthase"/>
    <property type="match status" value="1"/>
</dbReference>
<dbReference type="InterPro" id="IPR017945">
    <property type="entry name" value="DHBP_synth_RibB-like_a/b_dom"/>
</dbReference>
<dbReference type="NCBIfam" id="TIGR00057">
    <property type="entry name" value="L-threonylcarbamoyladenylate synthase"/>
    <property type="match status" value="1"/>
</dbReference>
<organism evidence="16 17">
    <name type="scientific">Thermosyntropha lipolytica DSM 11003</name>
    <dbReference type="NCBI Taxonomy" id="1123382"/>
    <lineage>
        <taxon>Bacteria</taxon>
        <taxon>Bacillati</taxon>
        <taxon>Bacillota</taxon>
        <taxon>Clostridia</taxon>
        <taxon>Eubacteriales</taxon>
        <taxon>Syntrophomonadaceae</taxon>
        <taxon>Thermosyntropha</taxon>
    </lineage>
</organism>
<evidence type="ECO:0000256" key="14">
    <source>
        <dbReference type="PIRSR" id="PIRSR004930-1"/>
    </source>
</evidence>
<feature type="binding site" evidence="14">
    <location>
        <position position="182"/>
    </location>
    <ligand>
        <name>L-threonine</name>
        <dbReference type="ChEBI" id="CHEBI:57926"/>
    </ligand>
</feature>
<evidence type="ECO:0000256" key="6">
    <source>
        <dbReference type="ARBA" id="ARBA00022679"/>
    </source>
</evidence>
<comment type="catalytic activity">
    <reaction evidence="12 13">
        <text>L-threonine + hydrogencarbonate + ATP = L-threonylcarbamoyladenylate + diphosphate + H2O</text>
        <dbReference type="Rhea" id="RHEA:36407"/>
        <dbReference type="ChEBI" id="CHEBI:15377"/>
        <dbReference type="ChEBI" id="CHEBI:17544"/>
        <dbReference type="ChEBI" id="CHEBI:30616"/>
        <dbReference type="ChEBI" id="CHEBI:33019"/>
        <dbReference type="ChEBI" id="CHEBI:57926"/>
        <dbReference type="ChEBI" id="CHEBI:73682"/>
        <dbReference type="EC" id="2.7.7.87"/>
    </reaction>
</comment>
<keyword evidence="6 13" id="KW-0808">Transferase</keyword>
<dbReference type="GO" id="GO:0005524">
    <property type="term" value="F:ATP binding"/>
    <property type="evidence" value="ECO:0007669"/>
    <property type="project" value="UniProtKB-UniRule"/>
</dbReference>
<evidence type="ECO:0000259" key="15">
    <source>
        <dbReference type="PROSITE" id="PS51163"/>
    </source>
</evidence>
<proteinExistence type="inferred from homology"/>
<dbReference type="EMBL" id="FQWY01000018">
    <property type="protein sequence ID" value="SHG93392.1"/>
    <property type="molecule type" value="Genomic_DNA"/>
</dbReference>
<feature type="domain" description="YrdC-like" evidence="15">
    <location>
        <begin position="15"/>
        <end position="200"/>
    </location>
</feature>
<dbReference type="PANTHER" id="PTHR17490">
    <property type="entry name" value="SUA5"/>
    <property type="match status" value="1"/>
</dbReference>
<comment type="function">
    <text evidence="13">Required for the formation of a threonylcarbamoyl group on adenosine at position 37 (t(6)A37) in tRNAs that read codons beginning with adenine.</text>
</comment>